<feature type="compositionally biased region" description="Polar residues" evidence="5">
    <location>
        <begin position="1"/>
        <end position="16"/>
    </location>
</feature>
<proteinExistence type="predicted"/>
<evidence type="ECO:0000259" key="6">
    <source>
        <dbReference type="Pfam" id="PF01926"/>
    </source>
</evidence>
<keyword evidence="4" id="KW-0342">GTP-binding</keyword>
<dbReference type="GO" id="GO:0005525">
    <property type="term" value="F:GTP binding"/>
    <property type="evidence" value="ECO:0007669"/>
    <property type="project" value="UniProtKB-KW"/>
</dbReference>
<dbReference type="InterPro" id="IPR027417">
    <property type="entry name" value="P-loop_NTPase"/>
</dbReference>
<name>G0UM69_TRYCI</name>
<reference evidence="7" key="1">
    <citation type="journal article" date="2012" name="Proc. Natl. Acad. Sci. U.S.A.">
        <title>Antigenic diversity is generated by distinct evolutionary mechanisms in African trypanosome species.</title>
        <authorList>
            <person name="Jackson A.P."/>
            <person name="Berry A."/>
            <person name="Aslett M."/>
            <person name="Allison H.C."/>
            <person name="Burton P."/>
            <person name="Vavrova-Anderson J."/>
            <person name="Brown R."/>
            <person name="Browne H."/>
            <person name="Corton N."/>
            <person name="Hauser H."/>
            <person name="Gamble J."/>
            <person name="Gilderthorp R."/>
            <person name="Marcello L."/>
            <person name="McQuillan J."/>
            <person name="Otto T.D."/>
            <person name="Quail M.A."/>
            <person name="Sanders M.J."/>
            <person name="van Tonder A."/>
            <person name="Ginger M.L."/>
            <person name="Field M.C."/>
            <person name="Barry J.D."/>
            <person name="Hertz-Fowler C."/>
            <person name="Berriman M."/>
        </authorList>
    </citation>
    <scope>NUCLEOTIDE SEQUENCE</scope>
    <source>
        <strain evidence="7">IL3000</strain>
    </source>
</reference>
<dbReference type="SUPFAM" id="SSF52540">
    <property type="entry name" value="P-loop containing nucleoside triphosphate hydrolases"/>
    <property type="match status" value="1"/>
</dbReference>
<dbReference type="InterPro" id="IPR006073">
    <property type="entry name" value="GTP-bd"/>
</dbReference>
<dbReference type="Pfam" id="PF01926">
    <property type="entry name" value="MMR_HSR1"/>
    <property type="match status" value="1"/>
</dbReference>
<protein>
    <submittedName>
        <fullName evidence="7">Putative GTP-binding protein</fullName>
    </submittedName>
</protein>
<accession>G0UM69</accession>
<keyword evidence="3" id="KW-0378">Hydrolase</keyword>
<dbReference type="AlphaFoldDB" id="G0UM69"/>
<dbReference type="PANTHER" id="PTHR45709:SF2">
    <property type="entry name" value="LARGE SUBUNIT GTPASE 1 HOMOLOG"/>
    <property type="match status" value="1"/>
</dbReference>
<feature type="region of interest" description="Disordered" evidence="5">
    <location>
        <begin position="761"/>
        <end position="799"/>
    </location>
</feature>
<feature type="region of interest" description="Disordered" evidence="5">
    <location>
        <begin position="575"/>
        <end position="636"/>
    </location>
</feature>
<feature type="domain" description="G" evidence="6">
    <location>
        <begin position="409"/>
        <end position="466"/>
    </location>
</feature>
<dbReference type="VEuPathDB" id="TriTrypDB:TcIL3000_5_4930"/>
<evidence type="ECO:0000256" key="3">
    <source>
        <dbReference type="ARBA" id="ARBA00022801"/>
    </source>
</evidence>
<dbReference type="EMBL" id="HE575318">
    <property type="protein sequence ID" value="CCC90732.1"/>
    <property type="molecule type" value="Genomic_DNA"/>
</dbReference>
<feature type="region of interest" description="Disordered" evidence="5">
    <location>
        <begin position="251"/>
        <end position="295"/>
    </location>
</feature>
<dbReference type="GO" id="GO:0005829">
    <property type="term" value="C:cytosol"/>
    <property type="evidence" value="ECO:0007669"/>
    <property type="project" value="TreeGrafter"/>
</dbReference>
<keyword evidence="2" id="KW-0547">Nucleotide-binding</keyword>
<dbReference type="Gene3D" id="3.40.50.300">
    <property type="entry name" value="P-loop containing nucleotide triphosphate hydrolases"/>
    <property type="match status" value="2"/>
</dbReference>
<dbReference type="GO" id="GO:0003924">
    <property type="term" value="F:GTPase activity"/>
    <property type="evidence" value="ECO:0007669"/>
    <property type="project" value="InterPro"/>
</dbReference>
<evidence type="ECO:0000256" key="4">
    <source>
        <dbReference type="ARBA" id="ARBA00023134"/>
    </source>
</evidence>
<keyword evidence="1" id="KW-0963">Cytoplasm</keyword>
<evidence type="ECO:0000313" key="7">
    <source>
        <dbReference type="EMBL" id="CCC90732.1"/>
    </source>
</evidence>
<evidence type="ECO:0000256" key="1">
    <source>
        <dbReference type="ARBA" id="ARBA00022490"/>
    </source>
</evidence>
<feature type="region of interest" description="Disordered" evidence="5">
    <location>
        <begin position="1"/>
        <end position="21"/>
    </location>
</feature>
<gene>
    <name evidence="7" type="ORF">TCIL3000_5_4930</name>
</gene>
<dbReference type="InterPro" id="IPR043358">
    <property type="entry name" value="GNL1-like"/>
</dbReference>
<sequence>MQSLGRSIQRSKQAAQRGSRAKYKQMLQAELNAAMTEEMEQLQQRKAQPLKSIWETNNLEEFLLIADAQERGYEAARDLHLVVDGTPHVVVNDKILPLSNNCVDWLKMSELLTIPRRPQWSYDMTAQEVQSLEATAFFEWRRRLSKVEEKHKVIMTPYEKNLEVWRQLWRVTERADLILMILDARNPLVFRCADFETSVKSTMNKAGRPKEVVYLLNKSDLLTESQRRVWAEYFTSRGETFIFFSAAPNDSKKKQLEGNGGDALDDSVASGSPQGSDGELNEHAPGDDVCDVEDVSDDKDLSRLMRNKREKRRHNKKFLRAPVVVANPYQLIEHEKNRKEQLIQRKQRMPEVRGPLQPQTADEKARDERVLKDFAQESWAVLDPEQLLDRLALWRSRCGITDTETPLMVGLVGYPNVGKSSTINAILGCKKVVVSATPGKTKHFQTLTIPNERRVVLCDCPGLVFPSFASTRAQMVCDGVLPIDNATDIESAIAVLCQRIPRQVLEQQFNVSLRSSDDRDESHSLMERLLNAVARRRGYLGAHDRPNRSRAGRDILKLYVDGVLIYVEPPPNYSPAAVDSSRAPIGCDDSKNVPIVDHNKSDRQRDIKEPDSLAVASGDEWEDASSYVSDDPGEYDEEAWEALDRAAAERALSEDSVGCVDGRGGDDEDPMEVAVPMFYVRPKGAPGILTAQEALNAEANVARILAGMKKAAPRRRRTNHQLDPADDIFINDEGEVELVIDDDDGIIAIGGAASDARGGQLEVGEKQKKMSKRQMRREMKRSGAGPVNHTTRKQAIQGY</sequence>
<evidence type="ECO:0000256" key="5">
    <source>
        <dbReference type="SAM" id="MobiDB-lite"/>
    </source>
</evidence>
<dbReference type="PANTHER" id="PTHR45709">
    <property type="entry name" value="LARGE SUBUNIT GTPASE 1 HOMOLOG-RELATED"/>
    <property type="match status" value="1"/>
</dbReference>
<organism evidence="7">
    <name type="scientific">Trypanosoma congolense (strain IL3000)</name>
    <dbReference type="NCBI Taxonomy" id="1068625"/>
    <lineage>
        <taxon>Eukaryota</taxon>
        <taxon>Discoba</taxon>
        <taxon>Euglenozoa</taxon>
        <taxon>Kinetoplastea</taxon>
        <taxon>Metakinetoplastina</taxon>
        <taxon>Trypanosomatida</taxon>
        <taxon>Trypanosomatidae</taxon>
        <taxon>Trypanosoma</taxon>
        <taxon>Nannomonas</taxon>
    </lineage>
</organism>
<evidence type="ECO:0000256" key="2">
    <source>
        <dbReference type="ARBA" id="ARBA00022741"/>
    </source>
</evidence>
<feature type="compositionally biased region" description="Basic and acidic residues" evidence="5">
    <location>
        <begin position="597"/>
        <end position="611"/>
    </location>
</feature>